<dbReference type="Pfam" id="PF06585">
    <property type="entry name" value="JHBP"/>
    <property type="match status" value="1"/>
</dbReference>
<evidence type="ECO:0000313" key="7">
    <source>
        <dbReference type="EnsemblMetazoa" id="NP_001036944.1"/>
    </source>
</evidence>
<dbReference type="GO" id="GO:0007623">
    <property type="term" value="P:circadian rhythm"/>
    <property type="evidence" value="ECO:0007669"/>
    <property type="project" value="UniProtKB-ARBA"/>
</dbReference>
<dbReference type="SMR" id="Q402D9"/>
<dbReference type="EMBL" id="AB196701">
    <property type="protein sequence ID" value="BAE43409.1"/>
    <property type="molecule type" value="mRNA"/>
</dbReference>
<evidence type="ECO:0000313" key="6">
    <source>
        <dbReference type="EMBL" id="BAH97094.1"/>
    </source>
</evidence>
<sequence length="243" mass="27294">MWTGLFLVLGLYESVVGLGLPSYISSCSRKDPNLNDCALKSARNSVHQFSLGDPERGLPPLDPLYVENMVVYVPNRNGFKVVFKDNYFTGLSSLTLQNLKFDMDKKIIAAQALVNLDVNNTYDLSGRILVIPIKSSGDSFIKLKNTLLNINFYYEDIEDADGKVHWKIFNHDVEYEVEKAVFRLENLLNDKNLGEQINKILNGLSQQIVDEVGPTICGSLMKAVVENLGILLEQVSFDELMPE</sequence>
<dbReference type="PaxDb" id="7091-BGIBMGA011460-TA"/>
<evidence type="ECO:0000256" key="4">
    <source>
        <dbReference type="SAM" id="SignalP"/>
    </source>
</evidence>
<reference evidence="5" key="2">
    <citation type="journal article" date="2006" name="Insect Mol. Biol.">
        <title>Cloning and expression analysis of takeout/JHBP family genes of silkworm, Bombyx mori.</title>
        <authorList>
            <person name="Saito K."/>
            <person name="Su Z.-H."/>
            <person name="Emi A."/>
            <person name="Mita K."/>
            <person name="Takeda M."/>
            <person name="Fujiwara Y."/>
        </authorList>
    </citation>
    <scope>NUCLEOTIDE SEQUENCE</scope>
    <source>
        <strain evidence="5">Kinshu X Showa</strain>
    </source>
</reference>
<proteinExistence type="evidence at transcript level"/>
<dbReference type="InterPro" id="IPR010562">
    <property type="entry name" value="Haemolymph_juvenile_hormone-bd"/>
</dbReference>
<gene>
    <name evidence="5" type="primary">an0895</name>
    <name evidence="7" type="synonym">692490</name>
    <name evidence="6" type="synonym">an895</name>
</gene>
<dbReference type="CTD" id="692490"/>
<comment type="similarity">
    <text evidence="3">Belongs to the TO family.</text>
</comment>
<dbReference type="RefSeq" id="NP_001036944.1">
    <property type="nucleotide sequence ID" value="NM_001043479.2"/>
</dbReference>
<dbReference type="Gene3D" id="3.15.10.30">
    <property type="entry name" value="Haemolymph juvenile hormone binding protein"/>
    <property type="match status" value="1"/>
</dbReference>
<evidence type="ECO:0000313" key="5">
    <source>
        <dbReference type="EMBL" id="BAE43409.1"/>
    </source>
</evidence>
<keyword evidence="8" id="KW-1185">Reference proteome</keyword>
<dbReference type="FunFam" id="3.15.10.30:FF:000001">
    <property type="entry name" value="Takeout-like protein 1"/>
    <property type="match status" value="1"/>
</dbReference>
<dbReference type="PANTHER" id="PTHR11008:SF32">
    <property type="entry name" value="CIRCADIAN CLOCK-CONTROLLED PROTEIN DAYWAKE-RELATED"/>
    <property type="match status" value="1"/>
</dbReference>
<dbReference type="HOGENOM" id="CLU_069908_0_1_1"/>
<reference evidence="6" key="4">
    <citation type="submission" date="2008-02" db="EMBL/GenBank/DDBJ databases">
        <title>Characterization of Juvenile Hormone Binding Protein and Its Related Genes in All Stage Development of Silkworm, Bombyx mori.</title>
        <authorList>
            <person name="Shimomura M."/>
            <person name="Ogura T."/>
            <person name="Tsubota T."/>
            <person name="Nakakura T."/>
            <person name="Shinoda T."/>
            <person name="Shiotsuki T."/>
        </authorList>
    </citation>
    <scope>NUCLEOTIDE SEQUENCE</scope>
    <source>
        <strain evidence="6">C145XN140</strain>
    </source>
</reference>
<dbReference type="PANTHER" id="PTHR11008">
    <property type="entry name" value="PROTEIN TAKEOUT-LIKE PROTEIN"/>
    <property type="match status" value="1"/>
</dbReference>
<dbReference type="Proteomes" id="UP000005204">
    <property type="component" value="Unassembled WGS sequence"/>
</dbReference>
<feature type="chain" id="PRO_5010843577" evidence="4">
    <location>
        <begin position="18"/>
        <end position="243"/>
    </location>
</feature>
<dbReference type="OrthoDB" id="8194225at2759"/>
<evidence type="ECO:0000256" key="3">
    <source>
        <dbReference type="ARBA" id="ARBA00060902"/>
    </source>
</evidence>
<dbReference type="KEGG" id="bmor:692490"/>
<dbReference type="EMBL" id="AB383138">
    <property type="protein sequence ID" value="BAH97094.1"/>
    <property type="molecule type" value="mRNA"/>
</dbReference>
<reference evidence="6" key="1">
    <citation type="journal article" date="2003" name="Proc. Natl. Acad. Sci. U.S.A.">
        <title>The construction of an EST database for Bombyx mori and its application.</title>
        <authorList>
            <person name="Mita K."/>
            <person name="Morimyo M."/>
            <person name="Okano K."/>
            <person name="Koike Y."/>
            <person name="Nohara J."/>
            <person name="Kawasaki H."/>
            <person name="Kadono K.O."/>
            <person name="Yamamoto K."/>
            <person name="Suzuki M."/>
            <person name="Shimada T."/>
            <person name="Goldsmith M."/>
            <person name="Maeda S."/>
        </authorList>
    </citation>
    <scope>NUCLEOTIDE SEQUENCE</scope>
    <source>
        <strain evidence="6">C145XN140</strain>
    </source>
</reference>
<dbReference type="GeneID" id="692490"/>
<dbReference type="InParanoid" id="Q402D9"/>
<feature type="signal peptide" evidence="4">
    <location>
        <begin position="1"/>
        <end position="17"/>
    </location>
</feature>
<evidence type="ECO:0000256" key="1">
    <source>
        <dbReference type="ARBA" id="ARBA00022729"/>
    </source>
</evidence>
<protein>
    <submittedName>
        <fullName evidence="6">Juvenile hormone binding protein</fullName>
    </submittedName>
</protein>
<keyword evidence="2" id="KW-0090">Biological rhythms</keyword>
<keyword evidence="1 4" id="KW-0732">Signal</keyword>
<evidence type="ECO:0000256" key="2">
    <source>
        <dbReference type="ARBA" id="ARBA00023108"/>
    </source>
</evidence>
<name>Q402D9_BOMMO</name>
<accession>Q402D9</accession>
<dbReference type="eggNOG" id="ENOG502SQBT">
    <property type="taxonomic scope" value="Eukaryota"/>
</dbReference>
<dbReference type="AlphaFoldDB" id="Q402D9"/>
<reference evidence="8" key="3">
    <citation type="journal article" date="2008" name="Insect Biochem. Mol. Biol.">
        <title>The genome of a lepidopteran model insect, the silkworm Bombyx mori.</title>
        <authorList>
            <consortium name="International Silkworm Genome Consortium"/>
        </authorList>
    </citation>
    <scope>NUCLEOTIDE SEQUENCE [LARGE SCALE GENOMIC DNA]</scope>
    <source>
        <strain evidence="8">p50T</strain>
    </source>
</reference>
<reference evidence="7" key="5">
    <citation type="submission" date="2022-06" db="UniProtKB">
        <authorList>
            <consortium name="EnsemblMetazoa"/>
        </authorList>
    </citation>
    <scope>IDENTIFICATION</scope>
    <source>
        <strain evidence="7">p50T (Dazao)</strain>
    </source>
</reference>
<evidence type="ECO:0000313" key="8">
    <source>
        <dbReference type="Proteomes" id="UP000005204"/>
    </source>
</evidence>
<dbReference type="EnsemblMetazoa" id="NM_001043479.2">
    <property type="protein sequence ID" value="NP_001036944.1"/>
    <property type="gene ID" value="GeneID_692490"/>
</dbReference>
<dbReference type="SMART" id="SM00700">
    <property type="entry name" value="JHBP"/>
    <property type="match status" value="1"/>
</dbReference>
<dbReference type="InterPro" id="IPR038606">
    <property type="entry name" value="To_sf"/>
</dbReference>
<dbReference type="STRING" id="7091.Q402D9"/>
<dbReference type="GO" id="GO:0005615">
    <property type="term" value="C:extracellular space"/>
    <property type="evidence" value="ECO:0007669"/>
    <property type="project" value="TreeGrafter"/>
</dbReference>
<organism evidence="5">
    <name type="scientific">Bombyx mori</name>
    <name type="common">Silk moth</name>
    <dbReference type="NCBI Taxonomy" id="7091"/>
    <lineage>
        <taxon>Eukaryota</taxon>
        <taxon>Metazoa</taxon>
        <taxon>Ecdysozoa</taxon>
        <taxon>Arthropoda</taxon>
        <taxon>Hexapoda</taxon>
        <taxon>Insecta</taxon>
        <taxon>Pterygota</taxon>
        <taxon>Neoptera</taxon>
        <taxon>Endopterygota</taxon>
        <taxon>Lepidoptera</taxon>
        <taxon>Glossata</taxon>
        <taxon>Ditrysia</taxon>
        <taxon>Bombycoidea</taxon>
        <taxon>Bombycidae</taxon>
        <taxon>Bombycinae</taxon>
        <taxon>Bombyx</taxon>
    </lineage>
</organism>
<dbReference type="OMA" id="CIKESAQ"/>